<protein>
    <recommendedName>
        <fullName evidence="2">F-box domain-containing protein</fullName>
    </recommendedName>
</protein>
<feature type="compositionally biased region" description="Basic and acidic residues" evidence="1">
    <location>
        <begin position="101"/>
        <end position="111"/>
    </location>
</feature>
<dbReference type="PROSITE" id="PS50181">
    <property type="entry name" value="FBOX"/>
    <property type="match status" value="1"/>
</dbReference>
<keyword evidence="4" id="KW-1185">Reference proteome</keyword>
<comment type="caution">
    <text evidence="3">The sequence shown here is derived from an EMBL/GenBank/DDBJ whole genome shotgun (WGS) entry which is preliminary data.</text>
</comment>
<dbReference type="GO" id="GO:1903599">
    <property type="term" value="P:positive regulation of autophagy of mitochondrion"/>
    <property type="evidence" value="ECO:0007669"/>
    <property type="project" value="TreeGrafter"/>
</dbReference>
<feature type="region of interest" description="Disordered" evidence="1">
    <location>
        <begin position="84"/>
        <end position="116"/>
    </location>
</feature>
<accession>A0A9D3LQ72</accession>
<dbReference type="PANTHER" id="PTHR15537">
    <property type="entry name" value="F-BOX ONLY PROTEIN 7"/>
    <property type="match status" value="1"/>
</dbReference>
<feature type="region of interest" description="Disordered" evidence="1">
    <location>
        <begin position="128"/>
        <end position="153"/>
    </location>
</feature>
<dbReference type="CDD" id="cd22087">
    <property type="entry name" value="F-box_FBXO7"/>
    <property type="match status" value="1"/>
</dbReference>
<dbReference type="GO" id="GO:0019901">
    <property type="term" value="F:protein kinase binding"/>
    <property type="evidence" value="ECO:0007669"/>
    <property type="project" value="InterPro"/>
</dbReference>
<reference evidence="3" key="1">
    <citation type="submission" date="2021-01" db="EMBL/GenBank/DDBJ databases">
        <title>A chromosome-scale assembly of European eel, Anguilla anguilla.</title>
        <authorList>
            <person name="Henkel C."/>
            <person name="Jong-Raadsen S.A."/>
            <person name="Dufour S."/>
            <person name="Weltzien F.-A."/>
            <person name="Palstra A.P."/>
            <person name="Pelster B."/>
            <person name="Spaink H.P."/>
            <person name="Van Den Thillart G.E."/>
            <person name="Jansen H."/>
            <person name="Zahm M."/>
            <person name="Klopp C."/>
            <person name="Cedric C."/>
            <person name="Louis A."/>
            <person name="Berthelot C."/>
            <person name="Parey E."/>
            <person name="Roest Crollius H."/>
            <person name="Montfort J."/>
            <person name="Robinson-Rechavi M."/>
            <person name="Bucao C."/>
            <person name="Bouchez O."/>
            <person name="Gislard M."/>
            <person name="Lluch J."/>
            <person name="Milhes M."/>
            <person name="Lampietro C."/>
            <person name="Lopez Roques C."/>
            <person name="Donnadieu C."/>
            <person name="Braasch I."/>
            <person name="Desvignes T."/>
            <person name="Postlethwait J."/>
            <person name="Bobe J."/>
            <person name="Guiguen Y."/>
            <person name="Dirks R."/>
        </authorList>
    </citation>
    <scope>NUCLEOTIDE SEQUENCE</scope>
    <source>
        <strain evidence="3">Tag_6206</strain>
        <tissue evidence="3">Liver</tissue>
    </source>
</reference>
<dbReference type="EMBL" id="JAFIRN010000019">
    <property type="protein sequence ID" value="KAG5830708.1"/>
    <property type="molecule type" value="Genomic_DNA"/>
</dbReference>
<dbReference type="InterPro" id="IPR036047">
    <property type="entry name" value="F-box-like_dom_sf"/>
</dbReference>
<dbReference type="Pfam" id="PF12937">
    <property type="entry name" value="F-box-like"/>
    <property type="match status" value="1"/>
</dbReference>
<sequence>MKLRVRLNKQTSRLALEGEDPALSELCVHIREHLLPSCGLSPEAEFTLSLNGAESLSDTGQTLSSCGIVSGDLICVILHQPSPAASPVTPAPGISSPVPAREPHEEIRRPELPSTSGCQVEMKEAEHDQEAEQHYQEAELEEEQGAETGPFNPGPMLCSETENGEVPHALEVLCHGAECQGPFDSLVVAAHLLMMETGFVPQDAEGRPGVMPRASLKVNEAVDNARKLLLKPSSYVTEEWRGENVAVVYKDLKKLSRTFKDQLAYPLIASARQAMNLPAVFGLTVLPPELLLRVLRLLDAGSVLSLSGTCRELYGAAADPSLWRHLYHRDFRDQINRPRNTDWKELYKKKYKQRREAMLFRAPGCALRAPVAPDLPALPLHPPAPSTPGIIGGEYDQTPAVPTASCPAHTSTPLAHTTGVTPATGVLLAGDRKGPWETGLRTSGEDSFKTVTKETLFFLVFCARIQCSNNPLLT</sequence>
<feature type="domain" description="F-box" evidence="2">
    <location>
        <begin position="280"/>
        <end position="326"/>
    </location>
</feature>
<dbReference type="SUPFAM" id="SSF81383">
    <property type="entry name" value="F-box domain"/>
    <property type="match status" value="1"/>
</dbReference>
<dbReference type="AlphaFoldDB" id="A0A9D3LQ72"/>
<dbReference type="InterPro" id="IPR047118">
    <property type="entry name" value="Fbxo7"/>
</dbReference>
<dbReference type="Proteomes" id="UP001044222">
    <property type="component" value="Chromosome 19"/>
</dbReference>
<evidence type="ECO:0000313" key="3">
    <source>
        <dbReference type="EMBL" id="KAG5830708.1"/>
    </source>
</evidence>
<dbReference type="InterPro" id="IPR001810">
    <property type="entry name" value="F-box_dom"/>
</dbReference>
<organism evidence="3 4">
    <name type="scientific">Anguilla anguilla</name>
    <name type="common">European freshwater eel</name>
    <name type="synonym">Muraena anguilla</name>
    <dbReference type="NCBI Taxonomy" id="7936"/>
    <lineage>
        <taxon>Eukaryota</taxon>
        <taxon>Metazoa</taxon>
        <taxon>Chordata</taxon>
        <taxon>Craniata</taxon>
        <taxon>Vertebrata</taxon>
        <taxon>Euteleostomi</taxon>
        <taxon>Actinopterygii</taxon>
        <taxon>Neopterygii</taxon>
        <taxon>Teleostei</taxon>
        <taxon>Anguilliformes</taxon>
        <taxon>Anguillidae</taxon>
        <taxon>Anguilla</taxon>
    </lineage>
</organism>
<proteinExistence type="predicted"/>
<feature type="compositionally biased region" description="Basic and acidic residues" evidence="1">
    <location>
        <begin position="128"/>
        <end position="137"/>
    </location>
</feature>
<dbReference type="FunFam" id="1.20.1280.50:FF:000010">
    <property type="entry name" value="F-box only protein 7"/>
    <property type="match status" value="1"/>
</dbReference>
<evidence type="ECO:0000256" key="1">
    <source>
        <dbReference type="SAM" id="MobiDB-lite"/>
    </source>
</evidence>
<evidence type="ECO:0000313" key="4">
    <source>
        <dbReference type="Proteomes" id="UP001044222"/>
    </source>
</evidence>
<dbReference type="SMART" id="SM00256">
    <property type="entry name" value="FBOX"/>
    <property type="match status" value="1"/>
</dbReference>
<name>A0A9D3LQ72_ANGAN</name>
<evidence type="ECO:0000259" key="2">
    <source>
        <dbReference type="PROSITE" id="PS50181"/>
    </source>
</evidence>
<dbReference type="Gene3D" id="3.40.1000.30">
    <property type="match status" value="2"/>
</dbReference>
<gene>
    <name evidence="3" type="ORF">ANANG_G00313490</name>
</gene>
<dbReference type="Gene3D" id="1.20.1280.50">
    <property type="match status" value="1"/>
</dbReference>
<dbReference type="PANTHER" id="PTHR15537:SF2">
    <property type="entry name" value="F-BOX ONLY PROTEIN 7"/>
    <property type="match status" value="1"/>
</dbReference>